<evidence type="ECO:0000256" key="12">
    <source>
        <dbReference type="NCBIfam" id="TIGR00209"/>
    </source>
</evidence>
<evidence type="ECO:0000256" key="7">
    <source>
        <dbReference type="ARBA" id="ARBA00022695"/>
    </source>
</evidence>
<keyword evidence="11 15" id="KW-0119">Carbohydrate metabolism</keyword>
<keyword evidence="8 14" id="KW-0479">Metal-binding</keyword>
<dbReference type="GO" id="GO:0008270">
    <property type="term" value="F:zinc ion binding"/>
    <property type="evidence" value="ECO:0007669"/>
    <property type="project" value="InterPro"/>
</dbReference>
<organism evidence="18 19">
    <name type="scientific">Pseudothermotoga lettingae (strain ATCC BAA-301 / DSM 14385 / NBRC 107922 / TMO)</name>
    <name type="common">Thermotoga lettingae</name>
    <dbReference type="NCBI Taxonomy" id="416591"/>
    <lineage>
        <taxon>Bacteria</taxon>
        <taxon>Thermotogati</taxon>
        <taxon>Thermotogota</taxon>
        <taxon>Thermotogae</taxon>
        <taxon>Thermotogales</taxon>
        <taxon>Thermotogaceae</taxon>
        <taxon>Pseudothermotoga</taxon>
    </lineage>
</organism>
<dbReference type="EMBL" id="CP000812">
    <property type="protein sequence ID" value="ABV33668.1"/>
    <property type="molecule type" value="Genomic_DNA"/>
</dbReference>
<feature type="binding site" evidence="14">
    <location>
        <position position="32"/>
    </location>
    <ligand>
        <name>Zn(2+)</name>
        <dbReference type="ChEBI" id="CHEBI:29105"/>
    </ligand>
</feature>
<dbReference type="InterPro" id="IPR005850">
    <property type="entry name" value="GalP_Utransf_C"/>
</dbReference>
<evidence type="ECO:0000256" key="1">
    <source>
        <dbReference type="ARBA" id="ARBA00001107"/>
    </source>
</evidence>
<dbReference type="HOGENOM" id="CLU_029960_1_1_0"/>
<evidence type="ECO:0000313" key="18">
    <source>
        <dbReference type="EMBL" id="ABV33668.1"/>
    </source>
</evidence>
<dbReference type="EC" id="2.7.7.12" evidence="4 12"/>
<dbReference type="GO" id="GO:0008108">
    <property type="term" value="F:UDP-glucose:hexose-1-phosphate uridylyltransferase activity"/>
    <property type="evidence" value="ECO:0007669"/>
    <property type="project" value="UniProtKB-UniRule"/>
</dbReference>
<name>A8F684_PSELT</name>
<feature type="binding site" evidence="14">
    <location>
        <position position="88"/>
    </location>
    <ligand>
        <name>Zn(2+)</name>
        <dbReference type="ChEBI" id="CHEBI:29105"/>
    </ligand>
</feature>
<evidence type="ECO:0000256" key="11">
    <source>
        <dbReference type="ARBA" id="ARBA00023277"/>
    </source>
</evidence>
<accession>A8F684</accession>
<dbReference type="NCBIfam" id="TIGR00209">
    <property type="entry name" value="galT_1"/>
    <property type="match status" value="1"/>
</dbReference>
<keyword evidence="9 14" id="KW-0862">Zinc</keyword>
<feature type="active site" description="Tele-UMP-histidine intermediate" evidence="13">
    <location>
        <position position="141"/>
    </location>
</feature>
<dbReference type="PANTHER" id="PTHR11943">
    <property type="entry name" value="GALACTOSE-1-PHOSPHATE URIDYLYLTRANSFERASE"/>
    <property type="match status" value="1"/>
</dbReference>
<evidence type="ECO:0000256" key="2">
    <source>
        <dbReference type="ARBA" id="ARBA00004947"/>
    </source>
</evidence>
<dbReference type="PIRSF" id="PIRSF000808">
    <property type="entry name" value="GalT"/>
    <property type="match status" value="1"/>
</dbReference>
<dbReference type="InterPro" id="IPR001937">
    <property type="entry name" value="GalP_UDPtransf1"/>
</dbReference>
<reference evidence="18 19" key="1">
    <citation type="submission" date="2007-08" db="EMBL/GenBank/DDBJ databases">
        <title>Complete sequence of Thermotoga lettingae TMO.</title>
        <authorList>
            <consortium name="US DOE Joint Genome Institute"/>
            <person name="Copeland A."/>
            <person name="Lucas S."/>
            <person name="Lapidus A."/>
            <person name="Barry K."/>
            <person name="Glavina del Rio T."/>
            <person name="Dalin E."/>
            <person name="Tice H."/>
            <person name="Pitluck S."/>
            <person name="Foster B."/>
            <person name="Bruce D."/>
            <person name="Schmutz J."/>
            <person name="Larimer F."/>
            <person name="Land M."/>
            <person name="Hauser L."/>
            <person name="Kyrpides N."/>
            <person name="Mikhailova N."/>
            <person name="Nelson K."/>
            <person name="Gogarten J.P."/>
            <person name="Noll K."/>
            <person name="Richardson P."/>
        </authorList>
    </citation>
    <scope>NUCLEOTIDE SEQUENCE [LARGE SCALE GENOMIC DNA]</scope>
    <source>
        <strain evidence="19">ATCC BAA-301 / DSM 14385 / NBRC 107922 / TMO</strain>
    </source>
</reference>
<keyword evidence="10 15" id="KW-0299">Galactose metabolism</keyword>
<dbReference type="Pfam" id="PF01087">
    <property type="entry name" value="GalP_UDP_transf"/>
    <property type="match status" value="1"/>
</dbReference>
<comment type="catalytic activity">
    <reaction evidence="1 15">
        <text>alpha-D-galactose 1-phosphate + UDP-alpha-D-glucose = alpha-D-glucose 1-phosphate + UDP-alpha-D-galactose</text>
        <dbReference type="Rhea" id="RHEA:13989"/>
        <dbReference type="ChEBI" id="CHEBI:58336"/>
        <dbReference type="ChEBI" id="CHEBI:58601"/>
        <dbReference type="ChEBI" id="CHEBI:58885"/>
        <dbReference type="ChEBI" id="CHEBI:66914"/>
        <dbReference type="EC" id="2.7.7.12"/>
    </reaction>
</comment>
<dbReference type="OrthoDB" id="9769064at2"/>
<evidence type="ECO:0000259" key="17">
    <source>
        <dbReference type="Pfam" id="PF02744"/>
    </source>
</evidence>
<dbReference type="PANTHER" id="PTHR11943:SF1">
    <property type="entry name" value="GALACTOSE-1-PHOSPHATE URIDYLYLTRANSFERASE"/>
    <property type="match status" value="1"/>
</dbReference>
<keyword evidence="6 15" id="KW-0808">Transferase</keyword>
<dbReference type="Proteomes" id="UP000002016">
    <property type="component" value="Chromosome"/>
</dbReference>
<evidence type="ECO:0000256" key="5">
    <source>
        <dbReference type="ARBA" id="ARBA00016340"/>
    </source>
</evidence>
<dbReference type="InterPro" id="IPR036265">
    <property type="entry name" value="HIT-like_sf"/>
</dbReference>
<dbReference type="InterPro" id="IPR019779">
    <property type="entry name" value="GalP_UDPtransf1_His-AS"/>
</dbReference>
<dbReference type="GO" id="GO:0033499">
    <property type="term" value="P:galactose catabolic process via UDP-galactose, Leloir pathway"/>
    <property type="evidence" value="ECO:0007669"/>
    <property type="project" value="TreeGrafter"/>
</dbReference>
<dbReference type="STRING" id="416591.Tlet_1103"/>
<comment type="similarity">
    <text evidence="3 15">Belongs to the galactose-1-phosphate uridylyltransferase type 1 family.</text>
</comment>
<feature type="binding site" evidence="14">
    <location>
        <position position="139"/>
    </location>
    <ligand>
        <name>Zn(2+)</name>
        <dbReference type="ChEBI" id="CHEBI:29105"/>
    </ligand>
</feature>
<dbReference type="eggNOG" id="COG1085">
    <property type="taxonomic scope" value="Bacteria"/>
</dbReference>
<sequence length="319" mass="37567">MFELRYNPLTDEWIIVSAETQKRPVQPSQKSCPICVGGIELPEDYDLVAFENRFPSLKKNPPEIEQDGFFKKDRSFGICEVVVYTKDHNTALPGMPVQQIEKLVNMWIDRTVELSKYEFIKYVFIFENRGKEVGASLPHPHGQIYGFPFLPKRIQVKLDSFRKYYKANKKCPICQIVDVELQRKERLVYETDNFVALVPFYARFPFEIHIYPKKHVGALYELSLEEQRDFALTLKVVTAKYDNLFDQEFPYMMMFFQKPFNMNDDGLFHFHVEFNPPKRDKDKIKWMASVETGTWTFINPVVPEEAAKMLRNTEVEGIE</sequence>
<dbReference type="InterPro" id="IPR005849">
    <property type="entry name" value="GalP_Utransf_N"/>
</dbReference>
<dbReference type="KEGG" id="tle:Tlet_1103"/>
<keyword evidence="19" id="KW-1185">Reference proteome</keyword>
<feature type="domain" description="Galactose-1-phosphate uridyl transferase N-terminal" evidence="16">
    <location>
        <begin position="4"/>
        <end position="151"/>
    </location>
</feature>
<dbReference type="AlphaFoldDB" id="A8F684"/>
<keyword evidence="7 15" id="KW-0548">Nucleotidyltransferase</keyword>
<dbReference type="GO" id="GO:0005737">
    <property type="term" value="C:cytoplasm"/>
    <property type="evidence" value="ECO:0007669"/>
    <property type="project" value="TreeGrafter"/>
</dbReference>
<evidence type="ECO:0000256" key="8">
    <source>
        <dbReference type="ARBA" id="ARBA00022723"/>
    </source>
</evidence>
<dbReference type="RefSeq" id="WP_012003149.1">
    <property type="nucleotide sequence ID" value="NC_009828.1"/>
</dbReference>
<evidence type="ECO:0000259" key="16">
    <source>
        <dbReference type="Pfam" id="PF01087"/>
    </source>
</evidence>
<comment type="pathway">
    <text evidence="2 15">Carbohydrate metabolism; galactose metabolism.</text>
</comment>
<gene>
    <name evidence="18" type="ordered locus">Tlet_1103</name>
</gene>
<reference evidence="18 19" key="2">
    <citation type="journal article" date="2009" name="Proc. Natl. Acad. Sci. U.S.A.">
        <title>On the chimeric nature, thermophilic origin, and phylogenetic placement of the Thermotogales.</title>
        <authorList>
            <person name="Zhaxybayeva O."/>
            <person name="Swithers K.S."/>
            <person name="Lapierre P."/>
            <person name="Fournier G.P."/>
            <person name="Bickhart D.M."/>
            <person name="DeBoy R.T."/>
            <person name="Nelson K.E."/>
            <person name="Nesbo C.L."/>
            <person name="Doolittle W.F."/>
            <person name="Gogarten J.P."/>
            <person name="Noll K.M."/>
        </authorList>
    </citation>
    <scope>NUCLEOTIDE SEQUENCE [LARGE SCALE GENOMIC DNA]</scope>
    <source>
        <strain evidence="19">ATCC BAA-301 / DSM 14385 / NBRC 107922 / TMO</strain>
    </source>
</reference>
<evidence type="ECO:0000256" key="14">
    <source>
        <dbReference type="PIRSR" id="PIRSR000808-3"/>
    </source>
</evidence>
<evidence type="ECO:0000256" key="10">
    <source>
        <dbReference type="ARBA" id="ARBA00023144"/>
    </source>
</evidence>
<dbReference type="SUPFAM" id="SSF54197">
    <property type="entry name" value="HIT-like"/>
    <property type="match status" value="2"/>
</dbReference>
<evidence type="ECO:0000256" key="6">
    <source>
        <dbReference type="ARBA" id="ARBA00022679"/>
    </source>
</evidence>
<dbReference type="CDD" id="cd00608">
    <property type="entry name" value="GalT"/>
    <property type="match status" value="1"/>
</dbReference>
<proteinExistence type="inferred from homology"/>
<dbReference type="PROSITE" id="PS00117">
    <property type="entry name" value="GAL_P_UDP_TRANSF_I"/>
    <property type="match status" value="1"/>
</dbReference>
<feature type="binding site" evidence="14">
    <location>
        <position position="35"/>
    </location>
    <ligand>
        <name>Zn(2+)</name>
        <dbReference type="ChEBI" id="CHEBI:29105"/>
    </ligand>
</feature>
<evidence type="ECO:0000256" key="3">
    <source>
        <dbReference type="ARBA" id="ARBA00010951"/>
    </source>
</evidence>
<evidence type="ECO:0000313" key="19">
    <source>
        <dbReference type="Proteomes" id="UP000002016"/>
    </source>
</evidence>
<dbReference type="Gene3D" id="3.30.428.10">
    <property type="entry name" value="HIT-like"/>
    <property type="match status" value="2"/>
</dbReference>
<feature type="domain" description="Galactose-1-phosphate uridyl transferase C-terminal" evidence="17">
    <location>
        <begin position="158"/>
        <end position="285"/>
    </location>
</feature>
<comment type="cofactor">
    <cofactor evidence="14">
        <name>Zn(2+)</name>
        <dbReference type="ChEBI" id="CHEBI:29105"/>
    </cofactor>
    <text evidence="14">Binds 1 zinc ion per subunit.</text>
</comment>
<evidence type="ECO:0000256" key="4">
    <source>
        <dbReference type="ARBA" id="ARBA00012384"/>
    </source>
</evidence>
<evidence type="ECO:0000256" key="15">
    <source>
        <dbReference type="RuleBase" id="RU000506"/>
    </source>
</evidence>
<dbReference type="Pfam" id="PF02744">
    <property type="entry name" value="GalP_UDP_tr_C"/>
    <property type="match status" value="1"/>
</dbReference>
<protein>
    <recommendedName>
        <fullName evidence="5 12">Galactose-1-phosphate uridylyltransferase</fullName>
        <ecNumber evidence="4 12">2.7.7.12</ecNumber>
    </recommendedName>
</protein>
<dbReference type="UniPathway" id="UPA00214"/>
<evidence type="ECO:0000256" key="13">
    <source>
        <dbReference type="PIRSR" id="PIRSR000808-1"/>
    </source>
</evidence>
<evidence type="ECO:0000256" key="9">
    <source>
        <dbReference type="ARBA" id="ARBA00022833"/>
    </source>
</evidence>